<feature type="domain" description="FAD/NAD(P)-binding" evidence="6">
    <location>
        <begin position="4"/>
        <end position="92"/>
    </location>
</feature>
<evidence type="ECO:0000256" key="1">
    <source>
        <dbReference type="ARBA" id="ARBA00001974"/>
    </source>
</evidence>
<evidence type="ECO:0000313" key="7">
    <source>
        <dbReference type="EMBL" id="RVU10684.1"/>
    </source>
</evidence>
<accession>A0A3S2UZZ2</accession>
<comment type="caution">
    <text evidence="7">The sequence shown here is derived from an EMBL/GenBank/DDBJ whole genome shotgun (WGS) entry which is preliminary data.</text>
</comment>
<organism evidence="7 8">
    <name type="scientific">Methylobacterium oryzihabitans</name>
    <dbReference type="NCBI Taxonomy" id="2499852"/>
    <lineage>
        <taxon>Bacteria</taxon>
        <taxon>Pseudomonadati</taxon>
        <taxon>Pseudomonadota</taxon>
        <taxon>Alphaproteobacteria</taxon>
        <taxon>Hyphomicrobiales</taxon>
        <taxon>Methylobacteriaceae</taxon>
        <taxon>Methylobacterium</taxon>
    </lineage>
</organism>
<dbReference type="Pfam" id="PF07992">
    <property type="entry name" value="Pyr_redox_2"/>
    <property type="match status" value="1"/>
</dbReference>
<dbReference type="InterPro" id="IPR023753">
    <property type="entry name" value="FAD/NAD-binding_dom"/>
</dbReference>
<dbReference type="SUPFAM" id="SSF51905">
    <property type="entry name" value="FAD/NAD(P)-binding domain"/>
    <property type="match status" value="1"/>
</dbReference>
<dbReference type="EMBL" id="SACP01000107">
    <property type="protein sequence ID" value="RVU10684.1"/>
    <property type="molecule type" value="Genomic_DNA"/>
</dbReference>
<name>A0A3S2UZZ2_9HYPH</name>
<evidence type="ECO:0000256" key="4">
    <source>
        <dbReference type="ARBA" id="ARBA00022827"/>
    </source>
</evidence>
<keyword evidence="3" id="KW-0285">Flavoprotein</keyword>
<proteinExistence type="inferred from homology"/>
<dbReference type="AlphaFoldDB" id="A0A3S2UZZ2"/>
<dbReference type="PANTHER" id="PTHR42913:SF3">
    <property type="entry name" value="64 KDA MITOCHONDRIAL NADH DEHYDROGENASE (EUROFUNG)"/>
    <property type="match status" value="1"/>
</dbReference>
<dbReference type="InterPro" id="IPR051169">
    <property type="entry name" value="NADH-Q_oxidoreductase"/>
</dbReference>
<reference evidence="7 8" key="1">
    <citation type="submission" date="2019-01" db="EMBL/GenBank/DDBJ databases">
        <authorList>
            <person name="Chen W.-M."/>
        </authorList>
    </citation>
    <scope>NUCLEOTIDE SEQUENCE [LARGE SCALE GENOMIC DNA]</scope>
    <source>
        <strain evidence="7 8">TER-1</strain>
    </source>
</reference>
<evidence type="ECO:0000256" key="3">
    <source>
        <dbReference type="ARBA" id="ARBA00022630"/>
    </source>
</evidence>
<evidence type="ECO:0000256" key="2">
    <source>
        <dbReference type="ARBA" id="ARBA00005272"/>
    </source>
</evidence>
<evidence type="ECO:0000313" key="8">
    <source>
        <dbReference type="Proteomes" id="UP000286997"/>
    </source>
</evidence>
<keyword evidence="5" id="KW-0560">Oxidoreductase</keyword>
<gene>
    <name evidence="7" type="ORF">EOE48_28585</name>
</gene>
<dbReference type="RefSeq" id="WP_187371593.1">
    <property type="nucleotide sequence ID" value="NZ_SACP01000107.1"/>
</dbReference>
<comment type="cofactor">
    <cofactor evidence="1">
        <name>FAD</name>
        <dbReference type="ChEBI" id="CHEBI:57692"/>
    </cofactor>
</comment>
<dbReference type="GO" id="GO:0019646">
    <property type="term" value="P:aerobic electron transport chain"/>
    <property type="evidence" value="ECO:0007669"/>
    <property type="project" value="TreeGrafter"/>
</dbReference>
<keyword evidence="4" id="KW-0274">FAD</keyword>
<dbReference type="GO" id="GO:0003955">
    <property type="term" value="F:NAD(P)H dehydrogenase (quinone) activity"/>
    <property type="evidence" value="ECO:0007669"/>
    <property type="project" value="TreeGrafter"/>
</dbReference>
<protein>
    <submittedName>
        <fullName evidence="7">FAD-dependent oxidoreductase</fullName>
    </submittedName>
</protein>
<keyword evidence="8" id="KW-1185">Reference proteome</keyword>
<sequence length="96" mass="10435">MTHRIVIVGGGAGGLELATRLGKSLGKRKQADITLVDANLTHIWKPLLHEVAAGSLNSSEDELNYVAQAKWNHFNFQLGRMSGLDREGKQIQLAAT</sequence>
<feature type="non-terminal residue" evidence="7">
    <location>
        <position position="96"/>
    </location>
</feature>
<dbReference type="Proteomes" id="UP000286997">
    <property type="component" value="Unassembled WGS sequence"/>
</dbReference>
<dbReference type="Gene3D" id="3.50.50.100">
    <property type="match status" value="1"/>
</dbReference>
<evidence type="ECO:0000259" key="6">
    <source>
        <dbReference type="Pfam" id="PF07992"/>
    </source>
</evidence>
<dbReference type="InterPro" id="IPR036188">
    <property type="entry name" value="FAD/NAD-bd_sf"/>
</dbReference>
<dbReference type="PANTHER" id="PTHR42913">
    <property type="entry name" value="APOPTOSIS-INDUCING FACTOR 1"/>
    <property type="match status" value="1"/>
</dbReference>
<evidence type="ECO:0000256" key="5">
    <source>
        <dbReference type="ARBA" id="ARBA00023002"/>
    </source>
</evidence>
<comment type="similarity">
    <text evidence="2">Belongs to the NADH dehydrogenase family.</text>
</comment>